<evidence type="ECO:0000256" key="1">
    <source>
        <dbReference type="ARBA" id="ARBA00000365"/>
    </source>
</evidence>
<evidence type="ECO:0000256" key="13">
    <source>
        <dbReference type="ARBA" id="ARBA00022835"/>
    </source>
</evidence>
<dbReference type="FunFam" id="3.20.110.10:FF:000001">
    <property type="entry name" value="Alpha-mannosidase"/>
    <property type="match status" value="1"/>
</dbReference>
<dbReference type="InterPro" id="IPR028995">
    <property type="entry name" value="Glyco_hydro_57/38_cen_sf"/>
</dbReference>
<gene>
    <name evidence="23" type="ORF">CTOB1V02_LOCUS3014</name>
</gene>
<keyword evidence="15" id="KW-0325">Glycoprotein</keyword>
<dbReference type="InterPro" id="IPR049559">
    <property type="entry name" value="Rrp6p-like_exo"/>
</dbReference>
<dbReference type="PROSITE" id="PS51381">
    <property type="entry name" value="C2_B9"/>
    <property type="match status" value="1"/>
</dbReference>
<feature type="compositionally biased region" description="Low complexity" evidence="21">
    <location>
        <begin position="1454"/>
        <end position="1463"/>
    </location>
</feature>
<dbReference type="GO" id="GO:0005764">
    <property type="term" value="C:lysosome"/>
    <property type="evidence" value="ECO:0007669"/>
    <property type="project" value="TreeGrafter"/>
</dbReference>
<dbReference type="SMART" id="SM00341">
    <property type="entry name" value="HRDC"/>
    <property type="match status" value="1"/>
</dbReference>
<feature type="region of interest" description="Disordered" evidence="21">
    <location>
        <begin position="1880"/>
        <end position="1900"/>
    </location>
</feature>
<dbReference type="EMBL" id="OB660492">
    <property type="protein sequence ID" value="CAD7225066.1"/>
    <property type="molecule type" value="Genomic_DNA"/>
</dbReference>
<dbReference type="InterPro" id="IPR000602">
    <property type="entry name" value="Glyco_hydro_38_N"/>
</dbReference>
<evidence type="ECO:0000256" key="9">
    <source>
        <dbReference type="ARBA" id="ARBA00022723"/>
    </source>
</evidence>
<dbReference type="InterPro" id="IPR010997">
    <property type="entry name" value="HRDC-like_sf"/>
</dbReference>
<comment type="similarity">
    <text evidence="5">Belongs to the glycosyl hydrolase 38 family.</text>
</comment>
<sequence length="2508" mass="278586">MMAIGTVAPSAAAVPTPVTPSTAAEGNSGTSVMSTDSISAADGQMDDGFQISKAQKKRQLKFMRKILLLRNCKSCSRRDGDEEMNSGDGRDNPEQWYGSLQTGKSQTAGATSSSSSSSQSVDETVAWTASSCFHREITPCVTTLKPQSVALLCWDGSWMVRAEVRPTSTRPTTSPSLGPTVRPPTTEPEVRVREPVFVSFVFGRVDLTGGFCVLEALIFTVIVDGSPVQWGAKNATCGYDACPLTNPAALNVHIVSHSHDDLGWLKTVDQYYWGLRNDIQRVGVQYIFDSVINSLLKNPSRRFIQVESGFFYLWWREQTDDMKQTVRNLVNTGRLEFINGGWVMNDEATAHYSAIIDHMSWGIAYLNEEFGSCSRPHVAWQIDPFGHSREHSSILAEMGFDGMFFARLDYRDKRRRVLSQEMEMIWRGSEILGSGTDLFTGVLYNHYSPPPGFCFDYLCYDQIVDDVRSPEYNVPQKVSAFINYTKGQAEKYLTNNVMLTMGNDFNYQFAESWFKNLDKLIKYVNEGSETHGVNVFYSTPSCYLKSVNEGSPDLRMKVDDFFPYASDPHAFWTGYFSSRPTFKRMIRDGEVVLQACKQLLSVQRRWSDQEDMQRLNDLRNFIGIMQHHDAVTGTAKQHVTDDYYRMIHLGIEQAIKVVAKTLGSENWSYCALLNISQCEITEYSAAFDVAVYNPGSQATDFPVRLPIYADPAGNDPLYEVKDSEGNIVQSEVFLLPFSVHNIPGRTSRALHQLVFLANIPGLSSRTFSVRNIAADSVGAIVKKWISYKVVDEAEENMIVKRYDDVLGSKLEMRDSVQSKKGKEFPVPPHESRIFTNGLINFTLDGGSGLLSSIEVEGIKLNVKQELMYYIGHPGNNSEFEFRASGAYIFRPLQQSPSPITMSPVSLVYVEGDLVQEVHQVFDSWATQVLRIYKGRKDLEIEWQVGPIPVEDGFGREIVSKITTDIASQGEFITGTNGREEGILRKRDFRNDYSLEENYEPASQNYYPVTSSVSIEDESARLSVLVDRAQGVSSLADGELELMVHRRLLDDDAFGVDEPLDETAFGVGLVARGRHRLFLTAPNDLGTKAVRLAEKTEFYQPLLMFSNETKLRRPAPKLDLLSEALPEGVNLLTMEPWANETILIRLEHFLRSPSSVSVDLKALLQNVLDIQTLTEVTLDGVQPVQSLKDRMKWSDDEDTSSSAVEGTVVTLTPFQIVTVVAHDERNIRQVLLSVELMLSKMLSGSASMQENAAEEGQSSDDVPVVTEAQKEQVVPAEEMDDLTPIAGEIADVAAFSKEALKTVMALVKSSRSLPKAGDEWDFYSSFTGFMAAISAEKVRLLETINTLLRQQGFRSRFTINQDHADQLETLVDANDQIMDRIAVLLDEADTQARKMRKGKAGAKEGDEHGVVVKVQHQHHRRDRFMLQKKTFPVTKFRANHPGNPDTPSAGGGTSAGSSPSHTPSVATPPSTPQREIVTQKINVPTNTTPLAVTVLEKPQVKFKIPVDNSNKKPFKPRLKEKPNAKVPLNNQPEEKDGVEEQVEGLVKELLTCKEIAVDLEHHSYRSFLGLTCLMQITAKGKDYLVDTLALRDSLQSLNQVFTHPAILKIFHGAEWDVNWMQRDLGLYVVGLFDTFYASQTLGFPSNSLAYLLHHYCRIIADKQYQLADWRIRPLPMEMKKYAREDTHYLVYIYHRLKADLLKEGGQEDNLLRSVFSLSKAVALIRYEKPRLGPDSHMEMYRRSRKRFNNRQLFALKELFKWRDATARENDESTGYVLPNHMLLALSENLPREVQGIYALCNPIPPHVHSNAIALHKLILAAREQPLVVEGVSTATGQVETEDDLRRKRIDDVAQKVNMNARLDCPFDSSCVERQGLIVSLLEGSPSSSPRSTAKGSGLESKTLFSRDQSSLAIFRKPAAPKQVASTRPAPAAPPPSLLSPFDRRRVVFSVVAQLRGEDEEGGPKPSLLPPPATAALTVTGASPLSGEEDQVEETTEAMELREHLEALTELPPRKGRGDDGSLEQTADESGLEKVSVSQSEEEEGEIVTGDDEESEESLRRPLKFDDSKDLLLLPELPEEKQKRKFSQGLKTKGRSRGKGRPLPISGVHGVWREIEEAGKFSGGFSSSGSSSPASASFDYSSVDLSGFRKRKSEDGGNSRAFMPESKRARKDVEGIVAVEVAVDTGPAVAAFVTDSETCRLFERDTRMNVASRPPPLQPVGAGGPTQSPSVFLVSCSGEIDSGDFPHTDLVFLKYSYVFGPDWSVVSGLEEGITQNCQKSSDQFSKFVWNFPLDVTFKSTNPYGWPRIVISAFGPHFSGMEVACGYGGALIPVQPGCHRIKIPMFLPESASPIQRFTAWITGRQPEFVDPRIVASGEGRDVTRVRSLGSLTLRLNIVHKDFTKCGYVCSPQAAMVNSGRHLSTSSSHLRGPEPNTAPTDMYSLPQVPPASSITPRLPAILGRGNGERRRSSIGSGNRQAPSSARTTVVSPPGKDRSLVQEIGEVDEDDEE</sequence>
<feature type="domain" description="HRDC" evidence="22">
    <location>
        <begin position="1747"/>
        <end position="1827"/>
    </location>
</feature>
<evidence type="ECO:0000256" key="2">
    <source>
        <dbReference type="ARBA" id="ARBA00001947"/>
    </source>
</evidence>
<dbReference type="InterPro" id="IPR011682">
    <property type="entry name" value="Glyco_hydro_38_C"/>
</dbReference>
<feature type="region of interest" description="Disordered" evidence="21">
    <location>
        <begin position="1505"/>
        <end position="1536"/>
    </location>
</feature>
<evidence type="ECO:0000256" key="12">
    <source>
        <dbReference type="ARBA" id="ARBA00022833"/>
    </source>
</evidence>
<dbReference type="InterPro" id="IPR013780">
    <property type="entry name" value="Glyco_hydro_b"/>
</dbReference>
<dbReference type="PANTHER" id="PTHR11607:SF3">
    <property type="entry name" value="LYSOSOMAL ALPHA-MANNOSIDASE"/>
    <property type="match status" value="1"/>
</dbReference>
<keyword evidence="19" id="KW-0326">Glycosidase</keyword>
<feature type="region of interest" description="Disordered" evidence="21">
    <location>
        <begin position="1"/>
        <end position="35"/>
    </location>
</feature>
<evidence type="ECO:0000256" key="8">
    <source>
        <dbReference type="ARBA" id="ARBA00022552"/>
    </source>
</evidence>
<dbReference type="InterPro" id="IPR044876">
    <property type="entry name" value="HRDC_dom_sf"/>
</dbReference>
<dbReference type="Pfam" id="PF00570">
    <property type="entry name" value="HRDC"/>
    <property type="match status" value="1"/>
</dbReference>
<dbReference type="InterPro" id="IPR011330">
    <property type="entry name" value="Glyco_hydro/deAcase_b/a-brl"/>
</dbReference>
<dbReference type="InterPro" id="IPR002562">
    <property type="entry name" value="3'-5'_exonuclease_dom"/>
</dbReference>
<dbReference type="SMART" id="SM00872">
    <property type="entry name" value="Alpha-mann_mid"/>
    <property type="match status" value="1"/>
</dbReference>
<keyword evidence="7" id="KW-0963">Cytoplasm</keyword>
<dbReference type="Pfam" id="PF08066">
    <property type="entry name" value="PMC2NT"/>
    <property type="match status" value="1"/>
</dbReference>
<dbReference type="Pfam" id="PF01612">
    <property type="entry name" value="DNA_pol_A_exo1"/>
    <property type="match status" value="1"/>
</dbReference>
<dbReference type="GO" id="GO:0030030">
    <property type="term" value="P:cell projection organization"/>
    <property type="evidence" value="ECO:0007669"/>
    <property type="project" value="UniProtKB-KW"/>
</dbReference>
<dbReference type="EC" id="3.2.1.24" evidence="6"/>
<dbReference type="PANTHER" id="PTHR11607">
    <property type="entry name" value="ALPHA-MANNOSIDASE"/>
    <property type="match status" value="1"/>
</dbReference>
<evidence type="ECO:0000256" key="15">
    <source>
        <dbReference type="ARBA" id="ARBA00023180"/>
    </source>
</evidence>
<dbReference type="Gene3D" id="2.70.98.30">
    <property type="entry name" value="Golgi alpha-mannosidase II, domain 4"/>
    <property type="match status" value="1"/>
</dbReference>
<dbReference type="InterPro" id="IPR027291">
    <property type="entry name" value="Glyco_hydro_38_N_sf"/>
</dbReference>
<dbReference type="GO" id="GO:0005929">
    <property type="term" value="C:cilium"/>
    <property type="evidence" value="ECO:0007669"/>
    <property type="project" value="UniProtKB-ARBA"/>
</dbReference>
<feature type="region of interest" description="Disordered" evidence="21">
    <location>
        <begin position="76"/>
        <end position="120"/>
    </location>
</feature>
<organism evidence="23">
    <name type="scientific">Cyprideis torosa</name>
    <dbReference type="NCBI Taxonomy" id="163714"/>
    <lineage>
        <taxon>Eukaryota</taxon>
        <taxon>Metazoa</taxon>
        <taxon>Ecdysozoa</taxon>
        <taxon>Arthropoda</taxon>
        <taxon>Crustacea</taxon>
        <taxon>Oligostraca</taxon>
        <taxon>Ostracoda</taxon>
        <taxon>Podocopa</taxon>
        <taxon>Podocopida</taxon>
        <taxon>Cytherocopina</taxon>
        <taxon>Cytheroidea</taxon>
        <taxon>Cytherideidae</taxon>
        <taxon>Cyprideis</taxon>
    </lineage>
</organism>
<evidence type="ECO:0000256" key="7">
    <source>
        <dbReference type="ARBA" id="ARBA00022490"/>
    </source>
</evidence>
<keyword evidence="10" id="KW-0970">Cilium biogenesis/degradation</keyword>
<evidence type="ECO:0000259" key="22">
    <source>
        <dbReference type="PROSITE" id="PS50967"/>
    </source>
</evidence>
<dbReference type="SUPFAM" id="SSF88713">
    <property type="entry name" value="Glycoside hydrolase/deacetylase"/>
    <property type="match status" value="1"/>
</dbReference>
<dbReference type="CDD" id="cd10810">
    <property type="entry name" value="GH38N_AMII_LAM_like"/>
    <property type="match status" value="1"/>
</dbReference>
<dbReference type="InterPro" id="IPR041147">
    <property type="entry name" value="GH38_C"/>
</dbReference>
<evidence type="ECO:0000256" key="20">
    <source>
        <dbReference type="ARBA" id="ARBA00043957"/>
    </source>
</evidence>
<comment type="cofactor">
    <cofactor evidence="2">
        <name>Zn(2+)</name>
        <dbReference type="ChEBI" id="CHEBI:29105"/>
    </cofactor>
</comment>
<dbReference type="PROSITE" id="PS50967">
    <property type="entry name" value="HRDC"/>
    <property type="match status" value="1"/>
</dbReference>
<comment type="subcellular location">
    <subcellularLocation>
        <location evidence="3">Cytoplasm</location>
        <location evidence="3">Cytoskeleton</location>
        <location evidence="3">Cilium basal body</location>
    </subcellularLocation>
    <subcellularLocation>
        <location evidence="4">Nucleus</location>
    </subcellularLocation>
</comment>
<name>A0A7R8WA09_9CRUS</name>
<protein>
    <recommendedName>
        <fullName evidence="6">alpha-mannosidase</fullName>
        <ecNumber evidence="6">3.2.1.24</ecNumber>
    </recommendedName>
</protein>
<evidence type="ECO:0000256" key="10">
    <source>
        <dbReference type="ARBA" id="ARBA00022794"/>
    </source>
</evidence>
<dbReference type="InterPro" id="IPR015341">
    <property type="entry name" value="Glyco_hydro_38_cen"/>
</dbReference>
<dbReference type="Gene3D" id="2.60.40.1360">
    <property type="match status" value="1"/>
</dbReference>
<feature type="region of interest" description="Disordered" evidence="21">
    <location>
        <begin position="1955"/>
        <end position="2104"/>
    </location>
</feature>
<dbReference type="Gene3D" id="1.20.1270.50">
    <property type="entry name" value="Glycoside hydrolase family 38, central domain"/>
    <property type="match status" value="2"/>
</dbReference>
<evidence type="ECO:0000256" key="4">
    <source>
        <dbReference type="ARBA" id="ARBA00004123"/>
    </source>
</evidence>
<dbReference type="SUPFAM" id="SSF88688">
    <property type="entry name" value="Families 57/38 glycoside transferase middle domain"/>
    <property type="match status" value="1"/>
</dbReference>
<dbReference type="Pfam" id="PF01074">
    <property type="entry name" value="Glyco_hydro_38N"/>
    <property type="match status" value="1"/>
</dbReference>
<keyword evidence="9" id="KW-0479">Metal-binding</keyword>
<dbReference type="GO" id="GO:0000176">
    <property type="term" value="C:nuclear exosome (RNase complex)"/>
    <property type="evidence" value="ECO:0007669"/>
    <property type="project" value="InterPro"/>
</dbReference>
<dbReference type="Gene3D" id="2.60.40.1180">
    <property type="entry name" value="Golgi alpha-mannosidase II"/>
    <property type="match status" value="1"/>
</dbReference>
<feature type="compositionally biased region" description="Acidic residues" evidence="21">
    <location>
        <begin position="1985"/>
        <end position="1995"/>
    </location>
</feature>
<dbReference type="Gene3D" id="3.20.110.10">
    <property type="entry name" value="Glycoside hydrolase 38, N terminal domain"/>
    <property type="match status" value="1"/>
</dbReference>
<evidence type="ECO:0000313" key="23">
    <source>
        <dbReference type="EMBL" id="CAD7225066.1"/>
    </source>
</evidence>
<feature type="region of interest" description="Disordered" evidence="21">
    <location>
        <begin position="1434"/>
        <end position="1472"/>
    </location>
</feature>
<dbReference type="Pfam" id="PF07162">
    <property type="entry name" value="B9-C2"/>
    <property type="match status" value="1"/>
</dbReference>
<dbReference type="SUPFAM" id="SSF53098">
    <property type="entry name" value="Ribonuclease H-like"/>
    <property type="match status" value="1"/>
</dbReference>
<keyword evidence="16" id="KW-0206">Cytoskeleton</keyword>
<keyword evidence="18" id="KW-0966">Cell projection</keyword>
<dbReference type="SMART" id="SM00474">
    <property type="entry name" value="35EXOc"/>
    <property type="match status" value="1"/>
</dbReference>
<feature type="compositionally biased region" description="Low complexity" evidence="21">
    <location>
        <begin position="1"/>
        <end position="24"/>
    </location>
</feature>
<dbReference type="OrthoDB" id="2016903at2759"/>
<feature type="region of interest" description="Disordered" evidence="21">
    <location>
        <begin position="2417"/>
        <end position="2508"/>
    </location>
</feature>
<evidence type="ECO:0000256" key="11">
    <source>
        <dbReference type="ARBA" id="ARBA00022801"/>
    </source>
</evidence>
<dbReference type="Pfam" id="PF17677">
    <property type="entry name" value="Glyco_hydro38C2"/>
    <property type="match status" value="1"/>
</dbReference>
<dbReference type="Gene3D" id="1.10.150.80">
    <property type="entry name" value="HRDC domain"/>
    <property type="match status" value="1"/>
</dbReference>
<evidence type="ECO:0000256" key="16">
    <source>
        <dbReference type="ARBA" id="ARBA00023212"/>
    </source>
</evidence>
<dbReference type="GO" id="GO:0004559">
    <property type="term" value="F:alpha-mannosidase activity"/>
    <property type="evidence" value="ECO:0007669"/>
    <property type="project" value="UniProtKB-EC"/>
</dbReference>
<dbReference type="GO" id="GO:0000166">
    <property type="term" value="F:nucleotide binding"/>
    <property type="evidence" value="ECO:0007669"/>
    <property type="project" value="InterPro"/>
</dbReference>
<dbReference type="InterPro" id="IPR010796">
    <property type="entry name" value="C2_B9-type_dom"/>
</dbReference>
<feature type="compositionally biased region" description="Polar residues" evidence="21">
    <location>
        <begin position="2469"/>
        <end position="2486"/>
    </location>
</feature>
<dbReference type="CDD" id="cd06147">
    <property type="entry name" value="Rrp6p_like_exo"/>
    <property type="match status" value="1"/>
</dbReference>
<dbReference type="InterPro" id="IPR050843">
    <property type="entry name" value="Glycosyl_Hydrlase_38"/>
</dbReference>
<feature type="compositionally biased region" description="Low complexity" evidence="21">
    <location>
        <begin position="165"/>
        <end position="180"/>
    </location>
</feature>
<dbReference type="InterPro" id="IPR012337">
    <property type="entry name" value="RNaseH-like_sf"/>
</dbReference>
<dbReference type="GO" id="GO:0006364">
    <property type="term" value="P:rRNA processing"/>
    <property type="evidence" value="ECO:0007669"/>
    <property type="project" value="UniProtKB-KW"/>
</dbReference>
<feature type="compositionally biased region" description="Acidic residues" evidence="21">
    <location>
        <begin position="2038"/>
        <end position="2054"/>
    </location>
</feature>
<dbReference type="GO" id="GO:0046872">
    <property type="term" value="F:metal ion binding"/>
    <property type="evidence" value="ECO:0007669"/>
    <property type="project" value="UniProtKB-KW"/>
</dbReference>
<dbReference type="InterPro" id="IPR037094">
    <property type="entry name" value="Glyco_hydro_38_cen_sf"/>
</dbReference>
<dbReference type="SUPFAM" id="SSF74650">
    <property type="entry name" value="Galactose mutarotase-like"/>
    <property type="match status" value="1"/>
</dbReference>
<dbReference type="SUPFAM" id="SSF47819">
    <property type="entry name" value="HRDC-like"/>
    <property type="match status" value="1"/>
</dbReference>
<keyword evidence="8" id="KW-0698">rRNA processing</keyword>
<dbReference type="FunFam" id="1.10.150.80:FF:000001">
    <property type="entry name" value="Putative exosome component 10"/>
    <property type="match status" value="1"/>
</dbReference>
<feature type="compositionally biased region" description="Basic and acidic residues" evidence="21">
    <location>
        <begin position="1997"/>
        <end position="2018"/>
    </location>
</feature>
<feature type="compositionally biased region" description="Polar residues" evidence="21">
    <location>
        <begin position="25"/>
        <end position="35"/>
    </location>
</feature>
<evidence type="ECO:0000256" key="19">
    <source>
        <dbReference type="ARBA" id="ARBA00023295"/>
    </source>
</evidence>
<keyword evidence="12" id="KW-0862">Zinc</keyword>
<dbReference type="InterPro" id="IPR011013">
    <property type="entry name" value="Gal_mutarotase_sf_dom"/>
</dbReference>
<dbReference type="InterPro" id="IPR036397">
    <property type="entry name" value="RNaseH_sf"/>
</dbReference>
<evidence type="ECO:0000256" key="3">
    <source>
        <dbReference type="ARBA" id="ARBA00004120"/>
    </source>
</evidence>
<dbReference type="FunFam" id="1.20.1270.50:FF:000002">
    <property type="entry name" value="Alpha-mannosidase"/>
    <property type="match status" value="1"/>
</dbReference>
<reference evidence="23" key="1">
    <citation type="submission" date="2020-11" db="EMBL/GenBank/DDBJ databases">
        <authorList>
            <person name="Tran Van P."/>
        </authorList>
    </citation>
    <scope>NUCLEOTIDE SEQUENCE</scope>
</reference>
<evidence type="ECO:0000256" key="6">
    <source>
        <dbReference type="ARBA" id="ARBA00012752"/>
    </source>
</evidence>
<feature type="compositionally biased region" description="Basic and acidic residues" evidence="21">
    <location>
        <begin position="2055"/>
        <end position="2068"/>
    </location>
</feature>
<comment type="catalytic activity">
    <reaction evidence="1">
        <text>Hydrolysis of terminal, non-reducing alpha-D-mannose residues in alpha-D-mannosides.</text>
        <dbReference type="EC" id="3.2.1.24"/>
    </reaction>
</comment>
<dbReference type="Pfam" id="PF09261">
    <property type="entry name" value="Alpha-mann_mid"/>
    <property type="match status" value="1"/>
</dbReference>
<dbReference type="FunFam" id="2.70.98.30:FF:000003">
    <property type="entry name" value="Alpha-mannosidase"/>
    <property type="match status" value="1"/>
</dbReference>
<keyword evidence="13" id="KW-0271">Exosome</keyword>
<feature type="region of interest" description="Disordered" evidence="21">
    <location>
        <begin position="1917"/>
        <end position="1938"/>
    </location>
</feature>
<evidence type="ECO:0000256" key="18">
    <source>
        <dbReference type="ARBA" id="ARBA00023273"/>
    </source>
</evidence>
<dbReference type="GO" id="GO:0006013">
    <property type="term" value="P:mannose metabolic process"/>
    <property type="evidence" value="ECO:0007669"/>
    <property type="project" value="InterPro"/>
</dbReference>
<dbReference type="Pfam" id="PF07748">
    <property type="entry name" value="Glyco_hydro_38C"/>
    <property type="match status" value="1"/>
</dbReference>
<evidence type="ECO:0000256" key="14">
    <source>
        <dbReference type="ARBA" id="ARBA00023157"/>
    </source>
</evidence>
<dbReference type="InterPro" id="IPR012588">
    <property type="entry name" value="Exosome-assoc_fac_Rrp6_N"/>
</dbReference>
<keyword evidence="17" id="KW-0539">Nucleus</keyword>
<dbReference type="FunFam" id="1.20.1270.50:FF:000003">
    <property type="entry name" value="Alpha-mannosidase"/>
    <property type="match status" value="1"/>
</dbReference>
<dbReference type="GO" id="GO:0003676">
    <property type="term" value="F:nucleic acid binding"/>
    <property type="evidence" value="ECO:0007669"/>
    <property type="project" value="InterPro"/>
</dbReference>
<dbReference type="Gene3D" id="3.30.420.10">
    <property type="entry name" value="Ribonuclease H-like superfamily/Ribonuclease H"/>
    <property type="match status" value="1"/>
</dbReference>
<keyword evidence="11" id="KW-0378">Hydrolase</keyword>
<feature type="compositionally biased region" description="Low complexity" evidence="21">
    <location>
        <begin position="105"/>
        <end position="120"/>
    </location>
</feature>
<comment type="similarity">
    <text evidence="20">Belongs to the exosome component 10/RRP6 family.</text>
</comment>
<accession>A0A7R8WA09</accession>
<evidence type="ECO:0000256" key="5">
    <source>
        <dbReference type="ARBA" id="ARBA00009792"/>
    </source>
</evidence>
<evidence type="ECO:0000256" key="17">
    <source>
        <dbReference type="ARBA" id="ARBA00023242"/>
    </source>
</evidence>
<dbReference type="GO" id="GO:0008408">
    <property type="term" value="F:3'-5' exonuclease activity"/>
    <property type="evidence" value="ECO:0007669"/>
    <property type="project" value="InterPro"/>
</dbReference>
<keyword evidence="14" id="KW-1015">Disulfide bond</keyword>
<dbReference type="InterPro" id="IPR002121">
    <property type="entry name" value="HRDC_dom"/>
</dbReference>
<feature type="region of interest" description="Disordered" evidence="21">
    <location>
        <begin position="165"/>
        <end position="188"/>
    </location>
</feature>
<dbReference type="GO" id="GO:0030246">
    <property type="term" value="F:carbohydrate binding"/>
    <property type="evidence" value="ECO:0007669"/>
    <property type="project" value="InterPro"/>
</dbReference>
<feature type="compositionally biased region" description="Polar residues" evidence="21">
    <location>
        <begin position="1883"/>
        <end position="1893"/>
    </location>
</feature>
<evidence type="ECO:0000256" key="21">
    <source>
        <dbReference type="SAM" id="MobiDB-lite"/>
    </source>
</evidence>
<proteinExistence type="inferred from homology"/>